<feature type="transmembrane region" description="Helical" evidence="5">
    <location>
        <begin position="197"/>
        <end position="214"/>
    </location>
</feature>
<proteinExistence type="predicted"/>
<comment type="subcellular location">
    <subcellularLocation>
        <location evidence="1">Membrane</location>
        <topology evidence="1">Multi-pass membrane protein</topology>
    </subcellularLocation>
</comment>
<evidence type="ECO:0000256" key="3">
    <source>
        <dbReference type="ARBA" id="ARBA00022989"/>
    </source>
</evidence>
<organism evidence="7 8">
    <name type="scientific">Candidatus Falkowbacteria bacterium GW2011_GWF2_39_8</name>
    <dbReference type="NCBI Taxonomy" id="1618642"/>
    <lineage>
        <taxon>Bacteria</taxon>
        <taxon>Candidatus Falkowiibacteriota</taxon>
    </lineage>
</organism>
<gene>
    <name evidence="7" type="ORF">UT64_C0025G0004</name>
</gene>
<dbReference type="Proteomes" id="UP000034137">
    <property type="component" value="Unassembled WGS sequence"/>
</dbReference>
<evidence type="ECO:0000256" key="4">
    <source>
        <dbReference type="ARBA" id="ARBA00023136"/>
    </source>
</evidence>
<feature type="transmembrane region" description="Helical" evidence="5">
    <location>
        <begin position="252"/>
        <end position="268"/>
    </location>
</feature>
<dbReference type="PANTHER" id="PTHR37422:SF13">
    <property type="entry name" value="LIPOPOLYSACCHARIDE BIOSYNTHESIS PROTEIN PA4999-RELATED"/>
    <property type="match status" value="1"/>
</dbReference>
<comment type="caution">
    <text evidence="7">The sequence shown here is derived from an EMBL/GenBank/DDBJ whole genome shotgun (WGS) entry which is preliminary data.</text>
</comment>
<keyword evidence="2 5" id="KW-0812">Transmembrane</keyword>
<evidence type="ECO:0000313" key="7">
    <source>
        <dbReference type="EMBL" id="KKR32715.1"/>
    </source>
</evidence>
<dbReference type="AlphaFoldDB" id="A0A0G0SDD5"/>
<keyword evidence="3 5" id="KW-1133">Transmembrane helix</keyword>
<dbReference type="EMBL" id="LBXO01000025">
    <property type="protein sequence ID" value="KKR32715.1"/>
    <property type="molecule type" value="Genomic_DNA"/>
</dbReference>
<evidence type="ECO:0000259" key="6">
    <source>
        <dbReference type="Pfam" id="PF04932"/>
    </source>
</evidence>
<keyword evidence="4 5" id="KW-0472">Membrane</keyword>
<dbReference type="Pfam" id="PF04932">
    <property type="entry name" value="Wzy_C"/>
    <property type="match status" value="1"/>
</dbReference>
<feature type="transmembrane region" description="Helical" evidence="5">
    <location>
        <begin position="365"/>
        <end position="389"/>
    </location>
</feature>
<evidence type="ECO:0000313" key="8">
    <source>
        <dbReference type="Proteomes" id="UP000034137"/>
    </source>
</evidence>
<dbReference type="GO" id="GO:0016020">
    <property type="term" value="C:membrane"/>
    <property type="evidence" value="ECO:0007669"/>
    <property type="project" value="UniProtKB-SubCell"/>
</dbReference>
<feature type="transmembrane region" description="Helical" evidence="5">
    <location>
        <begin position="128"/>
        <end position="148"/>
    </location>
</feature>
<evidence type="ECO:0000256" key="1">
    <source>
        <dbReference type="ARBA" id="ARBA00004141"/>
    </source>
</evidence>
<dbReference type="PANTHER" id="PTHR37422">
    <property type="entry name" value="TEICHURONIC ACID BIOSYNTHESIS PROTEIN TUAE"/>
    <property type="match status" value="1"/>
</dbReference>
<keyword evidence="7" id="KW-0436">Ligase</keyword>
<feature type="transmembrane region" description="Helical" evidence="5">
    <location>
        <begin position="36"/>
        <end position="56"/>
    </location>
</feature>
<accession>A0A0G0SDD5</accession>
<dbReference type="GO" id="GO:0016874">
    <property type="term" value="F:ligase activity"/>
    <property type="evidence" value="ECO:0007669"/>
    <property type="project" value="UniProtKB-KW"/>
</dbReference>
<protein>
    <submittedName>
        <fullName evidence="7">O-antigen ligase-related protein</fullName>
    </submittedName>
</protein>
<feature type="transmembrane region" description="Helical" evidence="5">
    <location>
        <begin position="275"/>
        <end position="297"/>
    </location>
</feature>
<name>A0A0G0SDD5_9BACT</name>
<evidence type="ECO:0000256" key="5">
    <source>
        <dbReference type="SAM" id="Phobius"/>
    </source>
</evidence>
<feature type="transmembrane region" description="Helical" evidence="5">
    <location>
        <begin position="226"/>
        <end position="246"/>
    </location>
</feature>
<dbReference type="InterPro" id="IPR051533">
    <property type="entry name" value="WaaL-like"/>
</dbReference>
<feature type="domain" description="O-antigen ligase-related" evidence="6">
    <location>
        <begin position="236"/>
        <end position="382"/>
    </location>
</feature>
<reference evidence="7 8" key="1">
    <citation type="journal article" date="2015" name="Nature">
        <title>rRNA introns, odd ribosomes, and small enigmatic genomes across a large radiation of phyla.</title>
        <authorList>
            <person name="Brown C.T."/>
            <person name="Hug L.A."/>
            <person name="Thomas B.C."/>
            <person name="Sharon I."/>
            <person name="Castelle C.J."/>
            <person name="Singh A."/>
            <person name="Wilkins M.J."/>
            <person name="Williams K.H."/>
            <person name="Banfield J.F."/>
        </authorList>
    </citation>
    <scope>NUCLEOTIDE SEQUENCE [LARGE SCALE GENOMIC DNA]</scope>
</reference>
<feature type="transmembrane region" description="Helical" evidence="5">
    <location>
        <begin position="76"/>
        <end position="94"/>
    </location>
</feature>
<feature type="transmembrane region" description="Helical" evidence="5">
    <location>
        <begin position="7"/>
        <end position="24"/>
    </location>
</feature>
<evidence type="ECO:0000256" key="2">
    <source>
        <dbReference type="ARBA" id="ARBA00022692"/>
    </source>
</evidence>
<feature type="transmembrane region" description="Helical" evidence="5">
    <location>
        <begin position="401"/>
        <end position="431"/>
    </location>
</feature>
<feature type="transmembrane region" description="Helical" evidence="5">
    <location>
        <begin position="100"/>
        <end position="119"/>
    </location>
</feature>
<dbReference type="InterPro" id="IPR007016">
    <property type="entry name" value="O-antigen_ligase-rel_domated"/>
</dbReference>
<sequence length="444" mass="51370">MKKIIEYGLYLFAFLLPWQTRWIIKSVEINHAYWEYGTMSLYAVDVILLVILFLWIFLKIYHTRFRHISLGKNKDLLSYSIWGLFAISLASIVFSGDRWLAFFITSRLFFALGLFYLIVDFDYKKNRLIFYLTSGLASSALLAIWQFISQDTFANKWLGLASHQAATLGTSVVEIYKYGSLPERWLRAYGSFDHPNMLGGMMAIGIIILFKILLERHEKERQVKKINLINLLLYFYFIIFSAALFFSFSRTAWLGLVLGLFGFVIFLVKDKNWKGLKVIFGGIGVMIISFLPLWSVYHDLAIARFNIYSRLEQRSIVERVSSSNEAWKIIKESPWGGAGLGNYGLAVKGNEPDEQSWYYQPVHNVFLLIWAETGILGFLLFIGILVSVVTNSLKTNNKFNLALIATISFFMLFDHWLWSLHFGILIFWLLLGLSVRANNSFYDD</sequence>